<dbReference type="Proteomes" id="UP000275408">
    <property type="component" value="Unassembled WGS sequence"/>
</dbReference>
<reference evidence="1 2" key="1">
    <citation type="journal article" date="2018" name="Sci. Rep.">
        <title>Comparative analysis of the Pocillopora damicornis genome highlights role of immune system in coral evolution.</title>
        <authorList>
            <person name="Cunning R."/>
            <person name="Bay R.A."/>
            <person name="Gillette P."/>
            <person name="Baker A.C."/>
            <person name="Traylor-Knowles N."/>
        </authorList>
    </citation>
    <scope>NUCLEOTIDE SEQUENCE [LARGE SCALE GENOMIC DNA]</scope>
    <source>
        <strain evidence="1">RSMAS</strain>
        <tissue evidence="1">Whole animal</tissue>
    </source>
</reference>
<gene>
    <name evidence="1" type="ORF">pdam_00021914</name>
</gene>
<comment type="caution">
    <text evidence="1">The sequence shown here is derived from an EMBL/GenBank/DDBJ whole genome shotgun (WGS) entry which is preliminary data.</text>
</comment>
<evidence type="ECO:0000313" key="1">
    <source>
        <dbReference type="EMBL" id="RMX42786.1"/>
    </source>
</evidence>
<keyword evidence="2" id="KW-1185">Reference proteome</keyword>
<proteinExistence type="predicted"/>
<sequence length="67" mass="7794">MIKAIAPISKPEITKRLHDIYGKQILEKLSDTGVLGKKEIRVLSAIRSRNYRHRVRLCLSDTMRRYG</sequence>
<evidence type="ECO:0000313" key="2">
    <source>
        <dbReference type="Proteomes" id="UP000275408"/>
    </source>
</evidence>
<protein>
    <submittedName>
        <fullName evidence="1">Uncharacterized protein</fullName>
    </submittedName>
</protein>
<organism evidence="1 2">
    <name type="scientific">Pocillopora damicornis</name>
    <name type="common">Cauliflower coral</name>
    <name type="synonym">Millepora damicornis</name>
    <dbReference type="NCBI Taxonomy" id="46731"/>
    <lineage>
        <taxon>Eukaryota</taxon>
        <taxon>Metazoa</taxon>
        <taxon>Cnidaria</taxon>
        <taxon>Anthozoa</taxon>
        <taxon>Hexacorallia</taxon>
        <taxon>Scleractinia</taxon>
        <taxon>Astrocoeniina</taxon>
        <taxon>Pocilloporidae</taxon>
        <taxon>Pocillopora</taxon>
    </lineage>
</organism>
<accession>A0A3M6TN48</accession>
<dbReference type="AlphaFoldDB" id="A0A3M6TN48"/>
<dbReference type="EMBL" id="RCHS01003282">
    <property type="protein sequence ID" value="RMX42786.1"/>
    <property type="molecule type" value="Genomic_DNA"/>
</dbReference>
<name>A0A3M6TN48_POCDA</name>